<protein>
    <submittedName>
        <fullName evidence="7">Type IV pilus biogenesis protein PilB</fullName>
    </submittedName>
</protein>
<keyword evidence="4" id="KW-0547">Nucleotide-binding</keyword>
<dbReference type="KEGG" id="bex:A11Q_929"/>
<dbReference type="Gene3D" id="3.30.300.160">
    <property type="entry name" value="Type II secretion system, protein E, N-terminal domain"/>
    <property type="match status" value="1"/>
</dbReference>
<evidence type="ECO:0000256" key="1">
    <source>
        <dbReference type="ARBA" id="ARBA00004496"/>
    </source>
</evidence>
<dbReference type="CDD" id="cd01129">
    <property type="entry name" value="PulE-GspE-like"/>
    <property type="match status" value="1"/>
</dbReference>
<keyword evidence="3" id="KW-0963">Cytoplasm</keyword>
<dbReference type="GO" id="GO:0005886">
    <property type="term" value="C:plasma membrane"/>
    <property type="evidence" value="ECO:0007669"/>
    <property type="project" value="TreeGrafter"/>
</dbReference>
<accession>M4V9M4</accession>
<organism evidence="7 8">
    <name type="scientific">Pseudobdellovibrio exovorus JSS</name>
    <dbReference type="NCBI Taxonomy" id="1184267"/>
    <lineage>
        <taxon>Bacteria</taxon>
        <taxon>Pseudomonadati</taxon>
        <taxon>Bdellovibrionota</taxon>
        <taxon>Bdellovibrionia</taxon>
        <taxon>Bdellovibrionales</taxon>
        <taxon>Pseudobdellovibrionaceae</taxon>
        <taxon>Pseudobdellovibrio</taxon>
    </lineage>
</organism>
<dbReference type="Pfam" id="PF00437">
    <property type="entry name" value="T2SSE"/>
    <property type="match status" value="1"/>
</dbReference>
<dbReference type="STRING" id="1184267.A11Q_929"/>
<keyword evidence="8" id="KW-1185">Reference proteome</keyword>
<sequence length="565" mass="62348">MALNKLGEILVKQGMLRPDQLQAVLVESQRTKARLGPTIVAAGLLKDSQILRALEKQYALPGVDVSQFEIDQAVISLVNREFCEKHCVIPLSKAGTTLVVAFSDPSNLQVRDDLRYISKCKIQPVVATESTILQAIEKYYSISTDDLIAKGDAAEADIQLSTQTSTVEVGSAADDAPVVKFVNGILLEAVRRRASDIHFEIYEKKYRVRFRIDGSLVEAATPPASSGPAISSRIKIMSKMDIAEKRRPQDGRLKIILNKENREMDFRVNSIPTMWGEKIVMRLLDKSNLQRDMTKLGFEEEDLKLFKNTINLPQGMVLITGPTGSGKTTTIYSALAELNKLDVNISTAEDPIEFNLDGINQVQANADIDLTFVNILRAFLRQDPDIIMVGEIRDLETAEIAFKAASTGHMVVSTLHTNDAPTTVTRLTEMGVAPYLITSTLNLVVAQRLLGKICESCKEPNKIPDSTLLNLGVSREEIPNFQVFKAKGCGACNNTGIRGRMAIYELMPLTEQVKDLILRGASSNELRAACRSMGMRTLRRSALLKLARGLTTIEEVINSSVRDEL</sequence>
<dbReference type="PROSITE" id="PS00662">
    <property type="entry name" value="T2SP_E"/>
    <property type="match status" value="1"/>
</dbReference>
<dbReference type="eggNOG" id="COG2804">
    <property type="taxonomic scope" value="Bacteria"/>
</dbReference>
<dbReference type="SUPFAM" id="SSF52540">
    <property type="entry name" value="P-loop containing nucleoside triphosphate hydrolases"/>
    <property type="match status" value="1"/>
</dbReference>
<dbReference type="InterPro" id="IPR013374">
    <property type="entry name" value="ATPase_typ4_pilus-assembl_PilB"/>
</dbReference>
<dbReference type="FunFam" id="3.30.450.90:FF:000001">
    <property type="entry name" value="Type II secretion system ATPase GspE"/>
    <property type="match status" value="1"/>
</dbReference>
<gene>
    <name evidence="7" type="ORF">A11Q_929</name>
</gene>
<dbReference type="OrthoDB" id="5288019at2"/>
<evidence type="ECO:0000256" key="5">
    <source>
        <dbReference type="ARBA" id="ARBA00022840"/>
    </source>
</evidence>
<dbReference type="FunFam" id="3.40.50.300:FF:000398">
    <property type="entry name" value="Type IV pilus assembly ATPase PilB"/>
    <property type="match status" value="1"/>
</dbReference>
<dbReference type="GO" id="GO:0005524">
    <property type="term" value="F:ATP binding"/>
    <property type="evidence" value="ECO:0007669"/>
    <property type="project" value="UniProtKB-KW"/>
</dbReference>
<dbReference type="NCBIfam" id="TIGR02538">
    <property type="entry name" value="type_IV_pilB"/>
    <property type="match status" value="1"/>
</dbReference>
<evidence type="ECO:0000259" key="6">
    <source>
        <dbReference type="PROSITE" id="PS00662"/>
    </source>
</evidence>
<feature type="domain" description="Bacterial type II secretion system protein E" evidence="6">
    <location>
        <begin position="380"/>
        <end position="394"/>
    </location>
</feature>
<evidence type="ECO:0000256" key="2">
    <source>
        <dbReference type="ARBA" id="ARBA00006611"/>
    </source>
</evidence>
<dbReference type="InterPro" id="IPR037257">
    <property type="entry name" value="T2SS_E_N_sf"/>
</dbReference>
<dbReference type="GO" id="GO:0016887">
    <property type="term" value="F:ATP hydrolysis activity"/>
    <property type="evidence" value="ECO:0007669"/>
    <property type="project" value="InterPro"/>
</dbReference>
<evidence type="ECO:0000313" key="7">
    <source>
        <dbReference type="EMBL" id="AGH95145.1"/>
    </source>
</evidence>
<dbReference type="PANTHER" id="PTHR30258">
    <property type="entry name" value="TYPE II SECRETION SYSTEM PROTEIN GSPE-RELATED"/>
    <property type="match status" value="1"/>
</dbReference>
<dbReference type="InterPro" id="IPR001482">
    <property type="entry name" value="T2SS/T4SS_dom"/>
</dbReference>
<dbReference type="InterPro" id="IPR027417">
    <property type="entry name" value="P-loop_NTPase"/>
</dbReference>
<dbReference type="GO" id="GO:0009297">
    <property type="term" value="P:pilus assembly"/>
    <property type="evidence" value="ECO:0007669"/>
    <property type="project" value="InterPro"/>
</dbReference>
<dbReference type="AlphaFoldDB" id="M4V9M4"/>
<dbReference type="InterPro" id="IPR007831">
    <property type="entry name" value="T2SS_GspE_N"/>
</dbReference>
<dbReference type="GO" id="GO:0005737">
    <property type="term" value="C:cytoplasm"/>
    <property type="evidence" value="ECO:0007669"/>
    <property type="project" value="UniProtKB-SubCell"/>
</dbReference>
<dbReference type="Pfam" id="PF05157">
    <property type="entry name" value="MshEN"/>
    <property type="match status" value="1"/>
</dbReference>
<evidence type="ECO:0000256" key="4">
    <source>
        <dbReference type="ARBA" id="ARBA00022741"/>
    </source>
</evidence>
<dbReference type="RefSeq" id="WP_015469635.1">
    <property type="nucleotide sequence ID" value="NC_020813.1"/>
</dbReference>
<dbReference type="SUPFAM" id="SSF160246">
    <property type="entry name" value="EspE N-terminal domain-like"/>
    <property type="match status" value="1"/>
</dbReference>
<dbReference type="Proteomes" id="UP000012040">
    <property type="component" value="Chromosome"/>
</dbReference>
<evidence type="ECO:0000313" key="8">
    <source>
        <dbReference type="Proteomes" id="UP000012040"/>
    </source>
</evidence>
<dbReference type="PATRIC" id="fig|1184267.3.peg.944"/>
<dbReference type="Gene3D" id="3.40.50.300">
    <property type="entry name" value="P-loop containing nucleotide triphosphate hydrolases"/>
    <property type="match status" value="1"/>
</dbReference>
<keyword evidence="5" id="KW-0067">ATP-binding</keyword>
<dbReference type="InterPro" id="IPR003593">
    <property type="entry name" value="AAA+_ATPase"/>
</dbReference>
<dbReference type="SMART" id="SM00382">
    <property type="entry name" value="AAA"/>
    <property type="match status" value="1"/>
</dbReference>
<comment type="similarity">
    <text evidence="2">Belongs to the GSP E family.</text>
</comment>
<dbReference type="PANTHER" id="PTHR30258:SF1">
    <property type="entry name" value="PROTEIN TRANSPORT PROTEIN HOFB HOMOLOG"/>
    <property type="match status" value="1"/>
</dbReference>
<name>M4V9M4_9BACT</name>
<dbReference type="Gene3D" id="3.30.450.90">
    <property type="match status" value="1"/>
</dbReference>
<reference evidence="7 8" key="1">
    <citation type="journal article" date="2013" name="ISME J.">
        <title>By their genes ye shall know them: genomic signatures of predatory bacteria.</title>
        <authorList>
            <person name="Pasternak Z."/>
            <person name="Pietrokovski S."/>
            <person name="Rotem O."/>
            <person name="Gophna U."/>
            <person name="Lurie-Weinberger M.N."/>
            <person name="Jurkevitch E."/>
        </authorList>
    </citation>
    <scope>NUCLEOTIDE SEQUENCE [LARGE SCALE GENOMIC DNA]</scope>
    <source>
        <strain evidence="7 8">JSS</strain>
    </source>
</reference>
<dbReference type="HOGENOM" id="CLU_013446_10_1_7"/>
<comment type="subcellular location">
    <subcellularLocation>
        <location evidence="1">Cytoplasm</location>
    </subcellularLocation>
</comment>
<evidence type="ECO:0000256" key="3">
    <source>
        <dbReference type="ARBA" id="ARBA00022490"/>
    </source>
</evidence>
<proteinExistence type="inferred from homology"/>
<dbReference type="FunFam" id="3.30.300.160:FF:000002">
    <property type="entry name" value="Type II secretion system protein E"/>
    <property type="match status" value="1"/>
</dbReference>
<dbReference type="EMBL" id="CP003537">
    <property type="protein sequence ID" value="AGH95145.1"/>
    <property type="molecule type" value="Genomic_DNA"/>
</dbReference>